<accession>A0A6J6GWS2</accession>
<reference evidence="1" key="1">
    <citation type="submission" date="2020-05" db="EMBL/GenBank/DDBJ databases">
        <authorList>
            <person name="Chiriac C."/>
            <person name="Salcher M."/>
            <person name="Ghai R."/>
            <person name="Kavagutti S V."/>
        </authorList>
    </citation>
    <scope>NUCLEOTIDE SEQUENCE</scope>
</reference>
<dbReference type="EMBL" id="CAEZUO010000038">
    <property type="protein sequence ID" value="CAB4605842.1"/>
    <property type="molecule type" value="Genomic_DNA"/>
</dbReference>
<protein>
    <submittedName>
        <fullName evidence="1">Unannotated protein</fullName>
    </submittedName>
</protein>
<dbReference type="AlphaFoldDB" id="A0A6J6GWS2"/>
<evidence type="ECO:0000313" key="1">
    <source>
        <dbReference type="EMBL" id="CAB4605842.1"/>
    </source>
</evidence>
<sequence length="212" mass="24300">MLNVDALNRADTRREIEDLWLTEAFSRVEAPLLFPNQRWVEAFFDRCPNRKGRRKVIAIDRKVGTIADSDFVDRVEEMIGGVSSKNVGEAWLNAHCDDRQQTLLAPGFVSSKLRRTKRNSDLVVRVGRMRLAEVHRHIEIIRTCGETCIEDWFVQTRVACVHDNVGVALSDQSNNVGFVSSIDARGVEPPRIIEFIDRTLCRLNRNIGKRER</sequence>
<proteinExistence type="predicted"/>
<name>A0A6J6GWS2_9ZZZZ</name>
<organism evidence="1">
    <name type="scientific">freshwater metagenome</name>
    <dbReference type="NCBI Taxonomy" id="449393"/>
    <lineage>
        <taxon>unclassified sequences</taxon>
        <taxon>metagenomes</taxon>
        <taxon>ecological metagenomes</taxon>
    </lineage>
</organism>
<gene>
    <name evidence="1" type="ORF">UFOPK1827_00952</name>
</gene>